<evidence type="ECO:0000313" key="2">
    <source>
        <dbReference type="EMBL" id="MCP2345879.1"/>
    </source>
</evidence>
<dbReference type="InterPro" id="IPR016040">
    <property type="entry name" value="NAD(P)-bd_dom"/>
</dbReference>
<feature type="domain" description="NAD(P)-binding" evidence="1">
    <location>
        <begin position="6"/>
        <end position="176"/>
    </location>
</feature>
<dbReference type="EMBL" id="JAMZEC010000001">
    <property type="protein sequence ID" value="MCP2345879.1"/>
    <property type="molecule type" value="Genomic_DNA"/>
</dbReference>
<gene>
    <name evidence="2" type="ORF">HD595_002001</name>
</gene>
<accession>A0ABT1JWZ1</accession>
<dbReference type="PANTHER" id="PTHR43162:SF1">
    <property type="entry name" value="PRESTALK A DIFFERENTIATION PROTEIN A"/>
    <property type="match status" value="1"/>
</dbReference>
<dbReference type="InterPro" id="IPR036291">
    <property type="entry name" value="NAD(P)-bd_dom_sf"/>
</dbReference>
<protein>
    <submittedName>
        <fullName evidence="2">Uncharacterized protein YbjT (DUF2867 family)</fullName>
    </submittedName>
</protein>
<sequence>MILVTGATGNVGSELVEALLRAGEQVRALVRNPAEAALPAGAEPVGGDLNRPESLTRALDVVRGLFLLPGYDDMPGLLARAREVGVRRVVLLTGGSAALEDMTNVVSRYMTLSERALRASGLPWTILRPRSFMSNALRWLPQVRAGDVVRVPFADVRTAAIDPYDIAAVAARALLDDGHDGLVHELTGPRALLAADQVAVLAEVLGRDLRCEGLTNAEARAEMEAAMPVPYVDAFFRFFSDGTLDESYVHPTVQKVTGRPARTFEQWANAHADAFRTV</sequence>
<comment type="caution">
    <text evidence="2">The sequence shown here is derived from an EMBL/GenBank/DDBJ whole genome shotgun (WGS) entry which is preliminary data.</text>
</comment>
<dbReference type="SUPFAM" id="SSF51735">
    <property type="entry name" value="NAD(P)-binding Rossmann-fold domains"/>
    <property type="match status" value="1"/>
</dbReference>
<dbReference type="Gene3D" id="3.90.25.10">
    <property type="entry name" value="UDP-galactose 4-epimerase, domain 1"/>
    <property type="match status" value="1"/>
</dbReference>
<dbReference type="RefSeq" id="WP_253767819.1">
    <property type="nucleotide sequence ID" value="NZ_BAAAVE010000032.1"/>
</dbReference>
<dbReference type="InterPro" id="IPR051604">
    <property type="entry name" value="Ergot_Alk_Oxidoreductase"/>
</dbReference>
<name>A0ABT1JWZ1_9ACTN</name>
<proteinExistence type="predicted"/>
<dbReference type="Proteomes" id="UP001320766">
    <property type="component" value="Unassembled WGS sequence"/>
</dbReference>
<dbReference type="PANTHER" id="PTHR43162">
    <property type="match status" value="1"/>
</dbReference>
<reference evidence="2 3" key="1">
    <citation type="submission" date="2022-06" db="EMBL/GenBank/DDBJ databases">
        <title>Sequencing the genomes of 1000 actinobacteria strains.</title>
        <authorList>
            <person name="Klenk H.-P."/>
        </authorList>
    </citation>
    <scope>NUCLEOTIDE SEQUENCE [LARGE SCALE GENOMIC DNA]</scope>
    <source>
        <strain evidence="2 3">DSM 44170</strain>
    </source>
</reference>
<evidence type="ECO:0000259" key="1">
    <source>
        <dbReference type="Pfam" id="PF13460"/>
    </source>
</evidence>
<organism evidence="2 3">
    <name type="scientific">Nonomuraea roseoviolacea subsp. carminata</name>
    <dbReference type="NCBI Taxonomy" id="160689"/>
    <lineage>
        <taxon>Bacteria</taxon>
        <taxon>Bacillati</taxon>
        <taxon>Actinomycetota</taxon>
        <taxon>Actinomycetes</taxon>
        <taxon>Streptosporangiales</taxon>
        <taxon>Streptosporangiaceae</taxon>
        <taxon>Nonomuraea</taxon>
    </lineage>
</organism>
<dbReference type="Gene3D" id="3.40.50.720">
    <property type="entry name" value="NAD(P)-binding Rossmann-like Domain"/>
    <property type="match status" value="1"/>
</dbReference>
<keyword evidence="3" id="KW-1185">Reference proteome</keyword>
<evidence type="ECO:0000313" key="3">
    <source>
        <dbReference type="Proteomes" id="UP001320766"/>
    </source>
</evidence>
<dbReference type="Pfam" id="PF13460">
    <property type="entry name" value="NAD_binding_10"/>
    <property type="match status" value="1"/>
</dbReference>